<dbReference type="OrthoDB" id="9802444at2"/>
<dbReference type="Gene3D" id="2.60.40.10">
    <property type="entry name" value="Immunoglobulins"/>
    <property type="match status" value="1"/>
</dbReference>
<dbReference type="Proteomes" id="UP000019151">
    <property type="component" value="Chromosome"/>
</dbReference>
<proteinExistence type="predicted"/>
<keyword evidence="2" id="KW-1185">Reference proteome</keyword>
<gene>
    <name evidence="1" type="ORF">J421_3683</name>
</gene>
<dbReference type="SUPFAM" id="SSF49299">
    <property type="entry name" value="PKD domain"/>
    <property type="match status" value="1"/>
</dbReference>
<sequence length="1023" mass="104403">MAFAGYFTVTIPADGSLAADVTGFTVAVRLSAAELASVANGGLCRADARDIVPYASYSGGAFVTQLTFERTRYDASAGEVVLYVAGRTVSKTADQTFVVALGDGSQATDYSSAAAWDTSTFAFVCHMGNGATWVGTDATAGGRNLTITGAGTPSLDKSGDGQVAGDGASYGEHNGASDVVPDKNVLTLEAIFETTASITAGTSSLVDLGDFASPEIPYELSVRPTDSMRSQNLTNAVNAANGAIAVGVNYGAAVFDLQNATAAARRILDVNGVTTTGTVQTPIASAPQDISVGTRRLNGATRTQILPATIKLREVRIYKTARTADQRRAVRRNFTDAAFYSVGSFTSASVGGNAPPTATITAPAAGTVVTQGSATTLTGTATDAEDGTLTGASLAWTSSLDGALGTGTSISPTLSLGTHTITLTATDSASATDTDAVTVIVRTAARIANDALIAATGGDAVWLAVADSRENVTKDGSDRVSAWDDVRGAGAGFLNTLAQATAGSQPLWTASGIVFSAARQDHLIAALDSAINLAATDALHIFAVVRSPSAGAHLVSLSPDPTLTTALPYCNLTTRPGGTYGLQANAGPSGTTNLVTLDSKSTAGSTVRAVIAGREQNVAAALGGPHVYQLHVRGRQGVKRHRLPVATSRSLQVALGRWGTTYADMTVLWVGVSSATRSRALDDAFEAFARAQFGAAPDLSKMGTIVNIGASNDRGFGTSSPVDDAGDTAGANGTGWWFTTCAQRKSGAGTFAALGLEDDPNKVSAAHNGAGFVEFDTTWDYRVALELDTRRGGPHLLLTGFVLNPIISTYVNAGDVPTVISLFTAFVARAVALGFKVIGQTSIDYDQLYTPTKTGTINQKGVNVKLWNDWLRDPAGFLALPGVVGLLDFEAMNDGGVRFLQIDRAPSHACANTAYYDALSEHYSTAAAPKLGNFAKDWFDAHPQVLGSPTWGATLATQPAIIGAGTVGTPGSITGIGTLTSAPVVAGTGVVLVSGGGTLMVPPAVAGDGAVLVSGGGVLVVGS</sequence>
<dbReference type="HOGENOM" id="CLU_295561_0_0_0"/>
<evidence type="ECO:0000313" key="1">
    <source>
        <dbReference type="EMBL" id="AHG91220.1"/>
    </source>
</evidence>
<dbReference type="AlphaFoldDB" id="W0RLN7"/>
<accession>W0RLN7</accession>
<organism evidence="1 2">
    <name type="scientific">Gemmatirosa kalamazoonensis</name>
    <dbReference type="NCBI Taxonomy" id="861299"/>
    <lineage>
        <taxon>Bacteria</taxon>
        <taxon>Pseudomonadati</taxon>
        <taxon>Gemmatimonadota</taxon>
        <taxon>Gemmatimonadia</taxon>
        <taxon>Gemmatimonadales</taxon>
        <taxon>Gemmatimonadaceae</taxon>
        <taxon>Gemmatirosa</taxon>
    </lineage>
</organism>
<dbReference type="InterPro" id="IPR035986">
    <property type="entry name" value="PKD_dom_sf"/>
</dbReference>
<protein>
    <submittedName>
        <fullName evidence="1">Uncharacterized protein</fullName>
    </submittedName>
</protein>
<dbReference type="RefSeq" id="WP_025412674.1">
    <property type="nucleotide sequence ID" value="NZ_CP007128.1"/>
</dbReference>
<dbReference type="STRING" id="861299.J421_3683"/>
<dbReference type="EMBL" id="CP007128">
    <property type="protein sequence ID" value="AHG91220.1"/>
    <property type="molecule type" value="Genomic_DNA"/>
</dbReference>
<dbReference type="KEGG" id="gba:J421_3683"/>
<dbReference type="InterPro" id="IPR013783">
    <property type="entry name" value="Ig-like_fold"/>
</dbReference>
<dbReference type="eggNOG" id="COG3291">
    <property type="taxonomic scope" value="Bacteria"/>
</dbReference>
<name>W0RLN7_9BACT</name>
<dbReference type="InParanoid" id="W0RLN7"/>
<reference evidence="1 2" key="1">
    <citation type="journal article" date="2014" name="Genome Announc.">
        <title>Genome Sequence and Methylome of Soil Bacterium Gemmatirosa kalamazoonensis KBS708T, a Member of the Rarely Cultivated Gemmatimonadetes Phylum.</title>
        <authorList>
            <person name="Debruyn J.M."/>
            <person name="Radosevich M."/>
            <person name="Wommack K.E."/>
            <person name="Polson S.W."/>
            <person name="Hauser L.J."/>
            <person name="Fawaz M.N."/>
            <person name="Korlach J."/>
            <person name="Tsai Y.C."/>
        </authorList>
    </citation>
    <scope>NUCLEOTIDE SEQUENCE [LARGE SCALE GENOMIC DNA]</scope>
    <source>
        <strain evidence="1 2">KBS708</strain>
    </source>
</reference>
<evidence type="ECO:0000313" key="2">
    <source>
        <dbReference type="Proteomes" id="UP000019151"/>
    </source>
</evidence>